<comment type="catalytic activity">
    <reaction evidence="1">
        <text>a myo-inositol phosphate + H2O = myo-inositol + phosphate</text>
        <dbReference type="Rhea" id="RHEA:24056"/>
        <dbReference type="ChEBI" id="CHEBI:15377"/>
        <dbReference type="ChEBI" id="CHEBI:17268"/>
        <dbReference type="ChEBI" id="CHEBI:43474"/>
        <dbReference type="ChEBI" id="CHEBI:84139"/>
        <dbReference type="EC" id="3.1.3.25"/>
    </reaction>
</comment>
<evidence type="ECO:0000256" key="6">
    <source>
        <dbReference type="ARBA" id="ARBA00022801"/>
    </source>
</evidence>
<dbReference type="InterPro" id="IPR000760">
    <property type="entry name" value="Inositol_monophosphatase-like"/>
</dbReference>
<dbReference type="GO" id="GO:0007165">
    <property type="term" value="P:signal transduction"/>
    <property type="evidence" value="ECO:0007669"/>
    <property type="project" value="TreeGrafter"/>
</dbReference>
<evidence type="ECO:0000256" key="1">
    <source>
        <dbReference type="ARBA" id="ARBA00001033"/>
    </source>
</evidence>
<protein>
    <recommendedName>
        <fullName evidence="4">inositol-phosphate phosphatase</fullName>
        <ecNumber evidence="4">3.1.3.25</ecNumber>
    </recommendedName>
</protein>
<dbReference type="EC" id="3.1.3.25" evidence="4"/>
<name>A0A6J6ZHE1_9ZZZZ</name>
<dbReference type="Pfam" id="PF00459">
    <property type="entry name" value="Inositol_P"/>
    <property type="match status" value="1"/>
</dbReference>
<dbReference type="AlphaFoldDB" id="A0A6J6ZHE1"/>
<dbReference type="PROSITE" id="PS00629">
    <property type="entry name" value="IMP_1"/>
    <property type="match status" value="1"/>
</dbReference>
<sequence length="278" mass="29976">MQLRPLPPLAEVLTTHELLPLAWDAAWEAARFLRDERPADLFIDTKSTPSDLVSEMDKGAEELLIANLLGARPGDGLLGEEGGERFGSSGVRWVVDPLDGTVNYLHHMPTWGVSVAAEQDGRSVIGVVVTPELDEAYIGVKGGGAWVITGAIATPIRVSECSRLSDAVVATGFGYSAERRRAQGRVVHELISQVSDIRRIGAAVIDYCWLARGRLDAYYERGLNAWDIAAGALIASEAGAVVTGLRDEDIYGSMMIAAVPAIAHELREFLLNAEADRE</sequence>
<dbReference type="PANTHER" id="PTHR20854:SF4">
    <property type="entry name" value="INOSITOL-1-MONOPHOSPHATASE-RELATED"/>
    <property type="match status" value="1"/>
</dbReference>
<dbReference type="CDD" id="cd01639">
    <property type="entry name" value="IMPase"/>
    <property type="match status" value="1"/>
</dbReference>
<keyword evidence="5" id="KW-0479">Metal-binding</keyword>
<reference evidence="8" key="1">
    <citation type="submission" date="2020-05" db="EMBL/GenBank/DDBJ databases">
        <authorList>
            <person name="Chiriac C."/>
            <person name="Salcher M."/>
            <person name="Ghai R."/>
            <person name="Kavagutti S V."/>
        </authorList>
    </citation>
    <scope>NUCLEOTIDE SEQUENCE</scope>
</reference>
<organism evidence="8">
    <name type="scientific">freshwater metagenome</name>
    <dbReference type="NCBI Taxonomy" id="449393"/>
    <lineage>
        <taxon>unclassified sequences</taxon>
        <taxon>metagenomes</taxon>
        <taxon>ecological metagenomes</taxon>
    </lineage>
</organism>
<evidence type="ECO:0000313" key="8">
    <source>
        <dbReference type="EMBL" id="CAB4821180.1"/>
    </source>
</evidence>
<dbReference type="Gene3D" id="3.40.190.80">
    <property type="match status" value="1"/>
</dbReference>
<comment type="similarity">
    <text evidence="3">Belongs to the inositol monophosphatase superfamily.</text>
</comment>
<evidence type="ECO:0000256" key="3">
    <source>
        <dbReference type="ARBA" id="ARBA00009759"/>
    </source>
</evidence>
<keyword evidence="6" id="KW-0378">Hydrolase</keyword>
<dbReference type="InterPro" id="IPR033942">
    <property type="entry name" value="IMPase"/>
</dbReference>
<dbReference type="SUPFAM" id="SSF56655">
    <property type="entry name" value="Carbohydrate phosphatase"/>
    <property type="match status" value="1"/>
</dbReference>
<dbReference type="GO" id="GO:0006020">
    <property type="term" value="P:inositol metabolic process"/>
    <property type="evidence" value="ECO:0007669"/>
    <property type="project" value="TreeGrafter"/>
</dbReference>
<evidence type="ECO:0000256" key="5">
    <source>
        <dbReference type="ARBA" id="ARBA00022723"/>
    </source>
</evidence>
<accession>A0A6J6ZHE1</accession>
<dbReference type="GO" id="GO:0008934">
    <property type="term" value="F:inositol monophosphate 1-phosphatase activity"/>
    <property type="evidence" value="ECO:0007669"/>
    <property type="project" value="InterPro"/>
</dbReference>
<evidence type="ECO:0000256" key="7">
    <source>
        <dbReference type="ARBA" id="ARBA00022842"/>
    </source>
</evidence>
<dbReference type="InterPro" id="IPR020583">
    <property type="entry name" value="Inositol_monoP_metal-BS"/>
</dbReference>
<dbReference type="EMBL" id="CAFABK010000004">
    <property type="protein sequence ID" value="CAB4821180.1"/>
    <property type="molecule type" value="Genomic_DNA"/>
</dbReference>
<dbReference type="GO" id="GO:0046872">
    <property type="term" value="F:metal ion binding"/>
    <property type="evidence" value="ECO:0007669"/>
    <property type="project" value="UniProtKB-KW"/>
</dbReference>
<dbReference type="InterPro" id="IPR020550">
    <property type="entry name" value="Inositol_monophosphatase_CS"/>
</dbReference>
<proteinExistence type="inferred from homology"/>
<dbReference type="PROSITE" id="PS00630">
    <property type="entry name" value="IMP_2"/>
    <property type="match status" value="1"/>
</dbReference>
<evidence type="ECO:0000256" key="2">
    <source>
        <dbReference type="ARBA" id="ARBA00001946"/>
    </source>
</evidence>
<evidence type="ECO:0000256" key="4">
    <source>
        <dbReference type="ARBA" id="ARBA00013106"/>
    </source>
</evidence>
<dbReference type="PRINTS" id="PR00377">
    <property type="entry name" value="IMPHPHTASES"/>
</dbReference>
<dbReference type="PANTHER" id="PTHR20854">
    <property type="entry name" value="INOSITOL MONOPHOSPHATASE"/>
    <property type="match status" value="1"/>
</dbReference>
<dbReference type="Gene3D" id="3.30.540.10">
    <property type="entry name" value="Fructose-1,6-Bisphosphatase, subunit A, domain 1"/>
    <property type="match status" value="1"/>
</dbReference>
<dbReference type="GO" id="GO:0046854">
    <property type="term" value="P:phosphatidylinositol phosphate biosynthetic process"/>
    <property type="evidence" value="ECO:0007669"/>
    <property type="project" value="InterPro"/>
</dbReference>
<keyword evidence="7" id="KW-0460">Magnesium</keyword>
<gene>
    <name evidence="8" type="ORF">UFOPK3204_00161</name>
</gene>
<comment type="cofactor">
    <cofactor evidence="2">
        <name>Mg(2+)</name>
        <dbReference type="ChEBI" id="CHEBI:18420"/>
    </cofactor>
</comment>